<dbReference type="Pfam" id="PF00005">
    <property type="entry name" value="ABC_tran"/>
    <property type="match status" value="1"/>
</dbReference>
<evidence type="ECO:0000256" key="3">
    <source>
        <dbReference type="ARBA" id="ARBA00022475"/>
    </source>
</evidence>
<keyword evidence="6" id="KW-0067">ATP-binding</keyword>
<comment type="caution">
    <text evidence="12">The sequence shown here is derived from an EMBL/GenBank/DDBJ whole genome shotgun (WGS) entry which is preliminary data.</text>
</comment>
<keyword evidence="8 9" id="KW-0472">Membrane</keyword>
<evidence type="ECO:0000259" key="11">
    <source>
        <dbReference type="PROSITE" id="PS50929"/>
    </source>
</evidence>
<dbReference type="GO" id="GO:0005524">
    <property type="term" value="F:ATP binding"/>
    <property type="evidence" value="ECO:0007669"/>
    <property type="project" value="UniProtKB-KW"/>
</dbReference>
<dbReference type="InterPro" id="IPR011527">
    <property type="entry name" value="ABC1_TM_dom"/>
</dbReference>
<dbReference type="FunFam" id="3.40.50.300:FF:000299">
    <property type="entry name" value="ABC transporter ATP-binding protein/permease"/>
    <property type="match status" value="1"/>
</dbReference>
<gene>
    <name evidence="12" type="ORF">GH984_02575</name>
</gene>
<comment type="subcellular location">
    <subcellularLocation>
        <location evidence="1">Cell membrane</location>
        <topology evidence="1">Multi-pass membrane protein</topology>
    </subcellularLocation>
</comment>
<dbReference type="GO" id="GO:0034040">
    <property type="term" value="F:ATPase-coupled lipid transmembrane transporter activity"/>
    <property type="evidence" value="ECO:0007669"/>
    <property type="project" value="TreeGrafter"/>
</dbReference>
<keyword evidence="4 9" id="KW-0812">Transmembrane</keyword>
<organism evidence="12 13">
    <name type="scientific">Spiribacter salilacus</name>
    <dbReference type="NCBI Taxonomy" id="2664894"/>
    <lineage>
        <taxon>Bacteria</taxon>
        <taxon>Pseudomonadati</taxon>
        <taxon>Pseudomonadota</taxon>
        <taxon>Gammaproteobacteria</taxon>
        <taxon>Chromatiales</taxon>
        <taxon>Ectothiorhodospiraceae</taxon>
        <taxon>Spiribacter</taxon>
    </lineage>
</organism>
<dbReference type="Gene3D" id="3.40.50.300">
    <property type="entry name" value="P-loop containing nucleotide triphosphate hydrolases"/>
    <property type="match status" value="1"/>
</dbReference>
<feature type="transmembrane region" description="Helical" evidence="9">
    <location>
        <begin position="176"/>
        <end position="201"/>
    </location>
</feature>
<dbReference type="GO" id="GO:0005886">
    <property type="term" value="C:plasma membrane"/>
    <property type="evidence" value="ECO:0007669"/>
    <property type="project" value="UniProtKB-SubCell"/>
</dbReference>
<evidence type="ECO:0000256" key="1">
    <source>
        <dbReference type="ARBA" id="ARBA00004651"/>
    </source>
</evidence>
<dbReference type="InterPro" id="IPR039421">
    <property type="entry name" value="Type_1_exporter"/>
</dbReference>
<dbReference type="Proteomes" id="UP000433788">
    <property type="component" value="Unassembled WGS sequence"/>
</dbReference>
<sequence length="725" mass="77344">MTDAAHDRLARRQAREKARMADHLAELAGLVRPLPGQASVASHNPLQAAISLVAEALGFTLRVPTLPDNASVRVILRAAGCRYRRVALVGDWPAQAAGPLLAFYGPEAQPVALLPAHRPGAAWRIHAPNQAPRALTAADRAALQSGAVQIYRPLQARLGGMFAILGFALDGRQLDLTLIGMLALAVGLLGLVVPVATGYLVDTVIPSASHYELLQLSLGLIAIAIASAMFQLTQRFAQLRLEGQADAQLQSAVWDRMLRLPATFFRDYTAGDLAGRANGISQIREALSGTTLSSVLTSVFALLSLGLMFLYSPMLALVGLMLALVLLVTSAVFTLAALRHERELAGIAGRIDGILLQLLSGIGKLQAANAELRAFLCWSQVFARQQHHVIAAGRIQNITETIQAVYPVLGSMALFASLAFLLGDDAITTGGFLAFNAAFGVFLGGLLGLSQTLIGVLNIVPLYERARPILEAEPEVDFNKADPGELTGDVEVSELRFRYERDGPPILDGISFRVSPGEFVAIVGASGGGKSTLLRLLLGFEQPDSGGVYFDGQDLAGLDVSALRRQLGVVLQQQHVMSGDILRNIIGNTGRTLADAEEAARRAGLDADIARMPMGMHTLVGDAGDTLSGGQRQRLLIARAIVDQPRLLILDEATSALDNATQARVSESLAALDCTRIVIAHRLSTVREADRILVLSDGRLVEEGSYSVLMKQNGLFTHMAERQIS</sequence>
<dbReference type="NCBIfam" id="TIGR03797">
    <property type="entry name" value="NHLM_micro_ABC2"/>
    <property type="match status" value="1"/>
</dbReference>
<evidence type="ECO:0000256" key="6">
    <source>
        <dbReference type="ARBA" id="ARBA00022840"/>
    </source>
</evidence>
<keyword evidence="2" id="KW-0813">Transport</keyword>
<keyword evidence="3" id="KW-1003">Cell membrane</keyword>
<reference evidence="12 13" key="1">
    <citation type="submission" date="2019-11" db="EMBL/GenBank/DDBJ databases">
        <authorList>
            <person name="Zhang X.Y."/>
        </authorList>
    </citation>
    <scope>NUCLEOTIDE SEQUENCE [LARGE SCALE GENOMIC DNA]</scope>
    <source>
        <strain evidence="12 13">C176</strain>
    </source>
</reference>
<dbReference type="InterPro" id="IPR022515">
    <property type="entry name" value="NHPM_micro_ABC2"/>
</dbReference>
<dbReference type="InterPro" id="IPR017871">
    <property type="entry name" value="ABC_transporter-like_CS"/>
</dbReference>
<evidence type="ECO:0000256" key="7">
    <source>
        <dbReference type="ARBA" id="ARBA00022989"/>
    </source>
</evidence>
<feature type="transmembrane region" description="Helical" evidence="9">
    <location>
        <begin position="317"/>
        <end position="338"/>
    </location>
</feature>
<evidence type="ECO:0000256" key="5">
    <source>
        <dbReference type="ARBA" id="ARBA00022741"/>
    </source>
</evidence>
<dbReference type="AlphaFoldDB" id="A0A6N7QM53"/>
<keyword evidence="7 9" id="KW-1133">Transmembrane helix</keyword>
<evidence type="ECO:0000256" key="2">
    <source>
        <dbReference type="ARBA" id="ARBA00022448"/>
    </source>
</evidence>
<feature type="transmembrane region" description="Helical" evidence="9">
    <location>
        <begin position="286"/>
        <end position="311"/>
    </location>
</feature>
<evidence type="ECO:0000313" key="13">
    <source>
        <dbReference type="Proteomes" id="UP000433788"/>
    </source>
</evidence>
<evidence type="ECO:0000259" key="10">
    <source>
        <dbReference type="PROSITE" id="PS50893"/>
    </source>
</evidence>
<dbReference type="InterPro" id="IPR003439">
    <property type="entry name" value="ABC_transporter-like_ATP-bd"/>
</dbReference>
<evidence type="ECO:0000256" key="8">
    <source>
        <dbReference type="ARBA" id="ARBA00023136"/>
    </source>
</evidence>
<dbReference type="PROSITE" id="PS50893">
    <property type="entry name" value="ABC_TRANSPORTER_2"/>
    <property type="match status" value="1"/>
</dbReference>
<dbReference type="PANTHER" id="PTHR24221">
    <property type="entry name" value="ATP-BINDING CASSETTE SUB-FAMILY B"/>
    <property type="match status" value="1"/>
</dbReference>
<dbReference type="GO" id="GO:0016887">
    <property type="term" value="F:ATP hydrolysis activity"/>
    <property type="evidence" value="ECO:0007669"/>
    <property type="project" value="InterPro"/>
</dbReference>
<dbReference type="RefSeq" id="WP_153718624.1">
    <property type="nucleotide sequence ID" value="NZ_WJPP01000001.1"/>
</dbReference>
<dbReference type="InterPro" id="IPR036640">
    <property type="entry name" value="ABC1_TM_sf"/>
</dbReference>
<feature type="domain" description="ABC transmembrane type-1" evidence="11">
    <location>
        <begin position="178"/>
        <end position="458"/>
    </location>
</feature>
<dbReference type="SUPFAM" id="SSF52540">
    <property type="entry name" value="P-loop containing nucleoside triphosphate hydrolases"/>
    <property type="match status" value="1"/>
</dbReference>
<dbReference type="PROSITE" id="PS00211">
    <property type="entry name" value="ABC_TRANSPORTER_1"/>
    <property type="match status" value="1"/>
</dbReference>
<accession>A0A6N7QM53</accession>
<dbReference type="PROSITE" id="PS50929">
    <property type="entry name" value="ABC_TM1F"/>
    <property type="match status" value="1"/>
</dbReference>
<dbReference type="Gene3D" id="1.20.1560.10">
    <property type="entry name" value="ABC transporter type 1, transmembrane domain"/>
    <property type="match status" value="1"/>
</dbReference>
<dbReference type="SUPFAM" id="SSF90123">
    <property type="entry name" value="ABC transporter transmembrane region"/>
    <property type="match status" value="1"/>
</dbReference>
<proteinExistence type="predicted"/>
<dbReference type="InterPro" id="IPR003593">
    <property type="entry name" value="AAA+_ATPase"/>
</dbReference>
<dbReference type="PANTHER" id="PTHR24221:SF654">
    <property type="entry name" value="ATP-BINDING CASSETTE SUB-FAMILY B MEMBER 6"/>
    <property type="match status" value="1"/>
</dbReference>
<dbReference type="Pfam" id="PF00664">
    <property type="entry name" value="ABC_membrane"/>
    <property type="match status" value="1"/>
</dbReference>
<dbReference type="SMART" id="SM00382">
    <property type="entry name" value="AAA"/>
    <property type="match status" value="1"/>
</dbReference>
<feature type="transmembrane region" description="Helical" evidence="9">
    <location>
        <begin position="213"/>
        <end position="232"/>
    </location>
</feature>
<evidence type="ECO:0000313" key="12">
    <source>
        <dbReference type="EMBL" id="MRH77585.1"/>
    </source>
</evidence>
<evidence type="ECO:0000256" key="9">
    <source>
        <dbReference type="SAM" id="Phobius"/>
    </source>
</evidence>
<protein>
    <submittedName>
        <fullName evidence="12">NHLP bacteriocin export ABC transporter permease/ATPase subunit</fullName>
    </submittedName>
</protein>
<keyword evidence="13" id="KW-1185">Reference proteome</keyword>
<evidence type="ECO:0000256" key="4">
    <source>
        <dbReference type="ARBA" id="ARBA00022692"/>
    </source>
</evidence>
<dbReference type="InterPro" id="IPR027417">
    <property type="entry name" value="P-loop_NTPase"/>
</dbReference>
<name>A0A6N7QM53_9GAMM</name>
<feature type="transmembrane region" description="Helical" evidence="9">
    <location>
        <begin position="404"/>
        <end position="422"/>
    </location>
</feature>
<dbReference type="EMBL" id="WJPP01000001">
    <property type="protein sequence ID" value="MRH77585.1"/>
    <property type="molecule type" value="Genomic_DNA"/>
</dbReference>
<dbReference type="GO" id="GO:0140359">
    <property type="term" value="F:ABC-type transporter activity"/>
    <property type="evidence" value="ECO:0007669"/>
    <property type="project" value="InterPro"/>
</dbReference>
<feature type="transmembrane region" description="Helical" evidence="9">
    <location>
        <begin position="434"/>
        <end position="460"/>
    </location>
</feature>
<keyword evidence="5" id="KW-0547">Nucleotide-binding</keyword>
<feature type="domain" description="ABC transporter" evidence="10">
    <location>
        <begin position="490"/>
        <end position="722"/>
    </location>
</feature>